<dbReference type="PROSITE" id="PS00794">
    <property type="entry name" value="HPPK"/>
    <property type="match status" value="1"/>
</dbReference>
<evidence type="ECO:0000256" key="10">
    <source>
        <dbReference type="ARBA" id="ARBA00029409"/>
    </source>
</evidence>
<dbReference type="PANTHER" id="PTHR43071">
    <property type="entry name" value="2-AMINO-4-HYDROXY-6-HYDROXYMETHYLDIHYDROPTERIDINE PYROPHOSPHOKINASE"/>
    <property type="match status" value="1"/>
</dbReference>
<dbReference type="GO" id="GO:0003848">
    <property type="term" value="F:2-amino-4-hydroxy-6-hydroxymethyldihydropteridine diphosphokinase activity"/>
    <property type="evidence" value="ECO:0007669"/>
    <property type="project" value="UniProtKB-EC"/>
</dbReference>
<dbReference type="InterPro" id="IPR035907">
    <property type="entry name" value="Hppk_sf"/>
</dbReference>
<evidence type="ECO:0000256" key="2">
    <source>
        <dbReference type="ARBA" id="ARBA00005810"/>
    </source>
</evidence>
<dbReference type="EC" id="2.7.6.3" evidence="3"/>
<evidence type="ECO:0000256" key="6">
    <source>
        <dbReference type="ARBA" id="ARBA00022741"/>
    </source>
</evidence>
<feature type="domain" description="7,8-dihydro-6-hydroxymethylpterin-pyrophosphokinase" evidence="13">
    <location>
        <begin position="89"/>
        <end position="100"/>
    </location>
</feature>
<dbReference type="Proteomes" id="UP000236743">
    <property type="component" value="Unassembled WGS sequence"/>
</dbReference>
<accession>A0A1H6BLH8</accession>
<dbReference type="InterPro" id="IPR000550">
    <property type="entry name" value="Hppk"/>
</dbReference>
<keyword evidence="7 14" id="KW-0418">Kinase</keyword>
<evidence type="ECO:0000256" key="12">
    <source>
        <dbReference type="ARBA" id="ARBA00033413"/>
    </source>
</evidence>
<keyword evidence="15" id="KW-1185">Reference proteome</keyword>
<comment type="similarity">
    <text evidence="2">Belongs to the HPPK family.</text>
</comment>
<comment type="pathway">
    <text evidence="1">Cofactor biosynthesis; tetrahydrofolate biosynthesis; 2-amino-4-hydroxy-6-hydroxymethyl-7,8-dihydropteridine diphosphate from 7,8-dihydroneopterin triphosphate: step 4/4.</text>
</comment>
<keyword evidence="9" id="KW-0289">Folate biosynthesis</keyword>
<keyword evidence="5" id="KW-0808">Transferase</keyword>
<dbReference type="Gene3D" id="3.30.70.560">
    <property type="entry name" value="7,8-Dihydro-6-hydroxymethylpterin-pyrophosphokinase HPPK"/>
    <property type="match status" value="1"/>
</dbReference>
<sequence length="170" mass="18701">MKTEATLGFGGNLGDPVAAFARALRSIAGHPAIARKSLSSVYRTPPWGKLDQPEFLNMAALVETDLSPADLLAFCLELERESGRERRERWGPRTLDIDILTYGDTIIDQPGLQIPHPRIAERAFVLAPLAEIAPMLEIGGQSAAYLRDKLADPTVRPDAEATQRLKRMLD</sequence>
<comment type="function">
    <text evidence="10">Catalyzes the transfer of pyrophosphate from adenosine triphosphate (ATP) to 6-hydroxymethyl-7,8-dihydropterin, an enzymatic step in folate biosynthesis pathway.</text>
</comment>
<dbReference type="CDD" id="cd00483">
    <property type="entry name" value="HPPK"/>
    <property type="match status" value="1"/>
</dbReference>
<dbReference type="EMBL" id="FNUY01000007">
    <property type="protein sequence ID" value="SEG61579.1"/>
    <property type="molecule type" value="Genomic_DNA"/>
</dbReference>
<evidence type="ECO:0000256" key="1">
    <source>
        <dbReference type="ARBA" id="ARBA00005051"/>
    </source>
</evidence>
<keyword evidence="8" id="KW-0067">ATP-binding</keyword>
<dbReference type="Pfam" id="PF01288">
    <property type="entry name" value="HPPK"/>
    <property type="match status" value="1"/>
</dbReference>
<dbReference type="AlphaFoldDB" id="A0A1H6BLH8"/>
<evidence type="ECO:0000256" key="3">
    <source>
        <dbReference type="ARBA" id="ARBA00013253"/>
    </source>
</evidence>
<organism evidence="14 15">
    <name type="scientific">Bosea lathyri</name>
    <dbReference type="NCBI Taxonomy" id="1036778"/>
    <lineage>
        <taxon>Bacteria</taxon>
        <taxon>Pseudomonadati</taxon>
        <taxon>Pseudomonadota</taxon>
        <taxon>Alphaproteobacteria</taxon>
        <taxon>Hyphomicrobiales</taxon>
        <taxon>Boseaceae</taxon>
        <taxon>Bosea</taxon>
    </lineage>
</organism>
<reference evidence="14 15" key="1">
    <citation type="submission" date="2016-10" db="EMBL/GenBank/DDBJ databases">
        <authorList>
            <person name="de Groot N.N."/>
        </authorList>
    </citation>
    <scope>NUCLEOTIDE SEQUENCE [LARGE SCALE GENOMIC DNA]</scope>
    <source>
        <strain evidence="14 15">DSM 26656</strain>
    </source>
</reference>
<dbReference type="SUPFAM" id="SSF55083">
    <property type="entry name" value="6-hydroxymethyl-7,8-dihydropterin pyrophosphokinase, HPPK"/>
    <property type="match status" value="1"/>
</dbReference>
<dbReference type="GO" id="GO:0005524">
    <property type="term" value="F:ATP binding"/>
    <property type="evidence" value="ECO:0007669"/>
    <property type="project" value="UniProtKB-KW"/>
</dbReference>
<dbReference type="GO" id="GO:0046654">
    <property type="term" value="P:tetrahydrofolate biosynthetic process"/>
    <property type="evidence" value="ECO:0007669"/>
    <property type="project" value="UniProtKB-UniPathway"/>
</dbReference>
<gene>
    <name evidence="14" type="ORF">SAMN04488115_107348</name>
</gene>
<proteinExistence type="inferred from homology"/>
<dbReference type="GO" id="GO:0046656">
    <property type="term" value="P:folic acid biosynthetic process"/>
    <property type="evidence" value="ECO:0007669"/>
    <property type="project" value="UniProtKB-KW"/>
</dbReference>
<name>A0A1H6BLH8_9HYPH</name>
<dbReference type="NCBIfam" id="TIGR01498">
    <property type="entry name" value="folK"/>
    <property type="match status" value="1"/>
</dbReference>
<dbReference type="UniPathway" id="UPA00077">
    <property type="reaction ID" value="UER00155"/>
</dbReference>
<evidence type="ECO:0000256" key="5">
    <source>
        <dbReference type="ARBA" id="ARBA00022679"/>
    </source>
</evidence>
<dbReference type="PANTHER" id="PTHR43071:SF1">
    <property type="entry name" value="2-AMINO-4-HYDROXY-6-HYDROXYMETHYLDIHYDROPTERIDINE PYROPHOSPHOKINASE"/>
    <property type="match status" value="1"/>
</dbReference>
<evidence type="ECO:0000256" key="9">
    <source>
        <dbReference type="ARBA" id="ARBA00022909"/>
    </source>
</evidence>
<evidence type="ECO:0000256" key="7">
    <source>
        <dbReference type="ARBA" id="ARBA00022777"/>
    </source>
</evidence>
<evidence type="ECO:0000313" key="14">
    <source>
        <dbReference type="EMBL" id="SEG61579.1"/>
    </source>
</evidence>
<evidence type="ECO:0000256" key="11">
    <source>
        <dbReference type="ARBA" id="ARBA00029766"/>
    </source>
</evidence>
<evidence type="ECO:0000259" key="13">
    <source>
        <dbReference type="PROSITE" id="PS00794"/>
    </source>
</evidence>
<dbReference type="GO" id="GO:0016301">
    <property type="term" value="F:kinase activity"/>
    <property type="evidence" value="ECO:0007669"/>
    <property type="project" value="UniProtKB-KW"/>
</dbReference>
<evidence type="ECO:0000256" key="8">
    <source>
        <dbReference type="ARBA" id="ARBA00022840"/>
    </source>
</evidence>
<evidence type="ECO:0000256" key="4">
    <source>
        <dbReference type="ARBA" id="ARBA00016218"/>
    </source>
</evidence>
<evidence type="ECO:0000313" key="15">
    <source>
        <dbReference type="Proteomes" id="UP000236743"/>
    </source>
</evidence>
<keyword evidence="6" id="KW-0547">Nucleotide-binding</keyword>
<protein>
    <recommendedName>
        <fullName evidence="4">2-amino-4-hydroxy-6-hydroxymethyldihydropteridine pyrophosphokinase</fullName>
        <ecNumber evidence="3">2.7.6.3</ecNumber>
    </recommendedName>
    <alternativeName>
        <fullName evidence="11">6-hydroxymethyl-7,8-dihydropterin pyrophosphokinase</fullName>
    </alternativeName>
    <alternativeName>
        <fullName evidence="12">7,8-dihydro-6-hydroxymethylpterin-pyrophosphokinase</fullName>
    </alternativeName>
</protein>